<keyword evidence="15" id="KW-0521">NADP</keyword>
<dbReference type="GO" id="GO:0006629">
    <property type="term" value="P:lipid metabolic process"/>
    <property type="evidence" value="ECO:0007669"/>
    <property type="project" value="UniProtKB-KW"/>
</dbReference>
<comment type="catalytic activity">
    <reaction evidence="36">
        <text>hexan-3-one + NADPH + O2 + H(+) = ethyl butanoate + NADP(+) + H2O</text>
        <dbReference type="Rhea" id="RHEA:54844"/>
        <dbReference type="ChEBI" id="CHEBI:15377"/>
        <dbReference type="ChEBI" id="CHEBI:15378"/>
        <dbReference type="ChEBI" id="CHEBI:15379"/>
        <dbReference type="ChEBI" id="CHEBI:57783"/>
        <dbReference type="ChEBI" id="CHEBI:58349"/>
        <dbReference type="ChEBI" id="CHEBI:88764"/>
        <dbReference type="ChEBI" id="CHEBI:89891"/>
    </reaction>
    <physiologicalReaction direction="left-to-right" evidence="36">
        <dbReference type="Rhea" id="RHEA:54845"/>
    </physiologicalReaction>
</comment>
<evidence type="ECO:0000256" key="3">
    <source>
        <dbReference type="ARBA" id="ARBA00004524"/>
    </source>
</evidence>
<evidence type="ECO:0000256" key="18">
    <source>
        <dbReference type="ARBA" id="ARBA00023033"/>
    </source>
</evidence>
<comment type="catalytic activity">
    <reaction evidence="43">
        <text>octan-3-one + NADPH + O2 + H(+) = pentyl propanoate + NADP(+) + H2O</text>
        <dbReference type="Rhea" id="RHEA:54840"/>
        <dbReference type="ChEBI" id="CHEBI:15377"/>
        <dbReference type="ChEBI" id="CHEBI:15378"/>
        <dbReference type="ChEBI" id="CHEBI:15379"/>
        <dbReference type="ChEBI" id="CHEBI:57783"/>
        <dbReference type="ChEBI" id="CHEBI:58349"/>
        <dbReference type="ChEBI" id="CHEBI:80946"/>
        <dbReference type="ChEBI" id="CHEBI:87373"/>
    </reaction>
    <physiologicalReaction direction="left-to-right" evidence="43">
        <dbReference type="Rhea" id="RHEA:54841"/>
    </physiologicalReaction>
</comment>
<evidence type="ECO:0000256" key="29">
    <source>
        <dbReference type="ARBA" id="ARBA00045722"/>
    </source>
</evidence>
<dbReference type="PIRSF" id="PIRSF000332">
    <property type="entry name" value="FMO"/>
    <property type="match status" value="1"/>
</dbReference>
<comment type="catalytic activity">
    <reaction evidence="33">
        <text>heptan-2-one + NADPH + O2 + H(+) = pentyl acetate + NADP(+) + H2O</text>
        <dbReference type="Rhea" id="RHEA:54836"/>
        <dbReference type="ChEBI" id="CHEBI:5672"/>
        <dbReference type="ChEBI" id="CHEBI:15377"/>
        <dbReference type="ChEBI" id="CHEBI:15378"/>
        <dbReference type="ChEBI" id="CHEBI:15379"/>
        <dbReference type="ChEBI" id="CHEBI:57783"/>
        <dbReference type="ChEBI" id="CHEBI:58349"/>
        <dbReference type="ChEBI" id="CHEBI:87362"/>
    </reaction>
    <physiologicalReaction direction="left-to-right" evidence="33">
        <dbReference type="Rhea" id="RHEA:54837"/>
    </physiologicalReaction>
</comment>
<evidence type="ECO:0000256" key="26">
    <source>
        <dbReference type="ARBA" id="ARBA00034536"/>
    </source>
</evidence>
<dbReference type="InterPro" id="IPR000960">
    <property type="entry name" value="Flavin_mOase"/>
</dbReference>
<comment type="function">
    <text evidence="29">Acts as a Baeyer-Villiger monooxygenase on a broad range of substrates. Catalyzes the insertion of an oxygen atom into a carbon-carbon bond adjacent to a carbonyl, which converts ketones to esters. Active on diverse carbonyl compounds, whereas soft nucleophiles are mostly non- or poorly reactive. In contrast with other forms of FMO it is non- or poorly active on 'classical' substrates such as drugs, pesticides, and dietary components containing soft nucleophilic heteroatoms. Able to oxidize drug molecules bearing a carbonyl group on an aliphatic chain, such as nabumetone and pentoxifylline. Also, in the absence of substrates, shows slow but yet significant NADPH oxidase activity. Acts as a positive modulator of cholesterol biosynthesis as well as glucose homeostasis, promoting metabolic aging via pleiotropic effects.</text>
</comment>
<comment type="catalytic activity">
    <reaction evidence="38">
        <text>trimethylamine + NADPH + O2 = trimethylamine N-oxide + NADP(+) + H2O</text>
        <dbReference type="Rhea" id="RHEA:31979"/>
        <dbReference type="ChEBI" id="CHEBI:15377"/>
        <dbReference type="ChEBI" id="CHEBI:15379"/>
        <dbReference type="ChEBI" id="CHEBI:15724"/>
        <dbReference type="ChEBI" id="CHEBI:57783"/>
        <dbReference type="ChEBI" id="CHEBI:58349"/>
        <dbReference type="ChEBI" id="CHEBI:58389"/>
        <dbReference type="EC" id="1.14.13.148"/>
    </reaction>
    <physiologicalReaction direction="left-to-right" evidence="38">
        <dbReference type="Rhea" id="RHEA:31980"/>
    </physiologicalReaction>
</comment>
<evidence type="ECO:0000256" key="28">
    <source>
        <dbReference type="ARBA" id="ARBA00034561"/>
    </source>
</evidence>
<accession>A0A9P6QDJ4</accession>
<evidence type="ECO:0000256" key="22">
    <source>
        <dbReference type="ARBA" id="ARBA00029728"/>
    </source>
</evidence>
<keyword evidence="20" id="KW-0472">Membrane</keyword>
<keyword evidence="18" id="KW-0503">Monooxygenase</keyword>
<evidence type="ECO:0000256" key="1">
    <source>
        <dbReference type="ARBA" id="ARBA00001974"/>
    </source>
</evidence>
<gene>
    <name evidence="44" type="primary">FMO5_2</name>
    <name evidence="44" type="ORF">DFQ27_001673</name>
</gene>
<keyword evidence="8" id="KW-0488">Methylation</keyword>
<dbReference type="GO" id="GO:0034899">
    <property type="term" value="F:trimethylamine monooxygenase activity"/>
    <property type="evidence" value="ECO:0007669"/>
    <property type="project" value="UniProtKB-EC"/>
</dbReference>
<dbReference type="InterPro" id="IPR020946">
    <property type="entry name" value="Flavin_mOase-like"/>
</dbReference>
<evidence type="ECO:0000256" key="9">
    <source>
        <dbReference type="ARBA" id="ARBA00022553"/>
    </source>
</evidence>
<organism evidence="44 45">
    <name type="scientific">Actinomortierella ambigua</name>
    <dbReference type="NCBI Taxonomy" id="1343610"/>
    <lineage>
        <taxon>Eukaryota</taxon>
        <taxon>Fungi</taxon>
        <taxon>Fungi incertae sedis</taxon>
        <taxon>Mucoromycota</taxon>
        <taxon>Mortierellomycotina</taxon>
        <taxon>Mortierellomycetes</taxon>
        <taxon>Mortierellales</taxon>
        <taxon>Mortierellaceae</taxon>
        <taxon>Actinomortierella</taxon>
    </lineage>
</organism>
<evidence type="ECO:0000256" key="11">
    <source>
        <dbReference type="ARBA" id="ARBA00022692"/>
    </source>
</evidence>
<keyword evidence="45" id="KW-1185">Reference proteome</keyword>
<dbReference type="GO" id="GO:0016174">
    <property type="term" value="F:NAD(P)H oxidase H2O2-forming activity"/>
    <property type="evidence" value="ECO:0007669"/>
    <property type="project" value="UniProtKB-EC"/>
</dbReference>
<dbReference type="AlphaFoldDB" id="A0A9P6QDJ4"/>
<comment type="catalytic activity">
    <reaction evidence="34">
        <text>sulcatone + NADPH + O2 + H(+) = 4-methylpent-3-en-1-yl acetate + NADP(+) + H2O</text>
        <dbReference type="Rhea" id="RHEA:54864"/>
        <dbReference type="ChEBI" id="CHEBI:15377"/>
        <dbReference type="ChEBI" id="CHEBI:15378"/>
        <dbReference type="ChEBI" id="CHEBI:15379"/>
        <dbReference type="ChEBI" id="CHEBI:16310"/>
        <dbReference type="ChEBI" id="CHEBI:57783"/>
        <dbReference type="ChEBI" id="CHEBI:58349"/>
        <dbReference type="ChEBI" id="CHEBI:138373"/>
    </reaction>
    <physiologicalReaction direction="left-to-right" evidence="34">
        <dbReference type="Rhea" id="RHEA:54865"/>
    </physiologicalReaction>
</comment>
<evidence type="ECO:0000256" key="6">
    <source>
        <dbReference type="ARBA" id="ARBA00012850"/>
    </source>
</evidence>
<evidence type="ECO:0000256" key="12">
    <source>
        <dbReference type="ARBA" id="ARBA00022824"/>
    </source>
</evidence>
<evidence type="ECO:0000256" key="41">
    <source>
        <dbReference type="ARBA" id="ARBA00048990"/>
    </source>
</evidence>
<comment type="catalytic activity">
    <reaction evidence="31">
        <text>hypotaurine + NADH + O2 + H(+) = taurine + NAD(+) + H2O</text>
        <dbReference type="Rhea" id="RHEA:74111"/>
        <dbReference type="ChEBI" id="CHEBI:15377"/>
        <dbReference type="ChEBI" id="CHEBI:15378"/>
        <dbReference type="ChEBI" id="CHEBI:15379"/>
        <dbReference type="ChEBI" id="CHEBI:57540"/>
        <dbReference type="ChEBI" id="CHEBI:57853"/>
        <dbReference type="ChEBI" id="CHEBI:57945"/>
        <dbReference type="ChEBI" id="CHEBI:507393"/>
        <dbReference type="EC" id="1.14.13.8"/>
    </reaction>
    <physiologicalReaction direction="left-to-right" evidence="31">
        <dbReference type="Rhea" id="RHEA:74112"/>
    </physiologicalReaction>
</comment>
<evidence type="ECO:0000256" key="8">
    <source>
        <dbReference type="ARBA" id="ARBA00022481"/>
    </source>
</evidence>
<evidence type="ECO:0000256" key="32">
    <source>
        <dbReference type="ARBA" id="ARBA00047426"/>
    </source>
</evidence>
<keyword evidence="19" id="KW-0443">Lipid metabolism</keyword>
<protein>
    <recommendedName>
        <fullName evidence="26">Flavin-containing monooxygenase 1</fullName>
        <ecNumber evidence="25">1.14.13.148</ecNumber>
        <ecNumber evidence="6">1.14.13.8</ecNumber>
        <ecNumber evidence="5">1.6.3.1</ecNumber>
    </recommendedName>
    <alternativeName>
        <fullName evidence="28">Dimethylaniline monooxygenase [N-oxide-forming] 1</fullName>
    </alternativeName>
    <alternativeName>
        <fullName evidence="24">Dimethylaniline monooxygenase [N-oxide-forming] 5</fullName>
    </alternativeName>
    <alternativeName>
        <fullName evidence="21">Dimethylaniline oxidase 1</fullName>
    </alternativeName>
    <alternativeName>
        <fullName evidence="22">Dimethylaniline oxidase 5</fullName>
    </alternativeName>
    <alternativeName>
        <fullName evidence="7">Flavin-containing monooxygenase 5</fullName>
    </alternativeName>
    <alternativeName>
        <fullName evidence="23">NADPH oxidase</fullName>
    </alternativeName>
    <alternativeName>
        <fullName evidence="27">Trimethylamine monooxygenase</fullName>
    </alternativeName>
</protein>
<dbReference type="EC" id="1.14.13.8" evidence="6"/>
<evidence type="ECO:0000256" key="43">
    <source>
        <dbReference type="ARBA" id="ARBA00049475"/>
    </source>
</evidence>
<keyword evidence="17" id="KW-0560">Oxidoreductase</keyword>
<evidence type="ECO:0000256" key="13">
    <source>
        <dbReference type="ARBA" id="ARBA00022827"/>
    </source>
</evidence>
<keyword evidence="16" id="KW-1133">Transmembrane helix</keyword>
<evidence type="ECO:0000256" key="36">
    <source>
        <dbReference type="ARBA" id="ARBA00047977"/>
    </source>
</evidence>
<dbReference type="GO" id="GO:0005789">
    <property type="term" value="C:endoplasmic reticulum membrane"/>
    <property type="evidence" value="ECO:0007669"/>
    <property type="project" value="UniProtKB-SubCell"/>
</dbReference>
<dbReference type="FunFam" id="3.50.50.60:FF:000159">
    <property type="entry name" value="Dimethylaniline monooxygenase [N-oxide-forming]"/>
    <property type="match status" value="1"/>
</dbReference>
<comment type="catalytic activity">
    <reaction evidence="40">
        <text>(2E)-geranial + NADPH + O2 + H(+) = (1E)-2,6-dimethylhepta-1,5-dien-1-yl formate + NADP(+) + H2O</text>
        <dbReference type="Rhea" id="RHEA:54860"/>
        <dbReference type="ChEBI" id="CHEBI:15377"/>
        <dbReference type="ChEBI" id="CHEBI:15378"/>
        <dbReference type="ChEBI" id="CHEBI:15379"/>
        <dbReference type="ChEBI" id="CHEBI:16980"/>
        <dbReference type="ChEBI" id="CHEBI:57783"/>
        <dbReference type="ChEBI" id="CHEBI:58349"/>
        <dbReference type="ChEBI" id="CHEBI:138375"/>
    </reaction>
    <physiologicalReaction direction="left-to-right" evidence="40">
        <dbReference type="Rhea" id="RHEA:54861"/>
    </physiologicalReaction>
</comment>
<evidence type="ECO:0000256" key="39">
    <source>
        <dbReference type="ARBA" id="ARBA00048459"/>
    </source>
</evidence>
<evidence type="ECO:0000256" key="15">
    <source>
        <dbReference type="ARBA" id="ARBA00022857"/>
    </source>
</evidence>
<dbReference type="InterPro" id="IPR050346">
    <property type="entry name" value="FMO-like"/>
</dbReference>
<evidence type="ECO:0000256" key="33">
    <source>
        <dbReference type="ARBA" id="ARBA00047574"/>
    </source>
</evidence>
<evidence type="ECO:0000256" key="4">
    <source>
        <dbReference type="ARBA" id="ARBA00009183"/>
    </source>
</evidence>
<evidence type="ECO:0000256" key="38">
    <source>
        <dbReference type="ARBA" id="ARBA00048088"/>
    </source>
</evidence>
<dbReference type="PRINTS" id="PR00370">
    <property type="entry name" value="FMOXYGENASE"/>
</dbReference>
<keyword evidence="9" id="KW-0597">Phosphoprotein</keyword>
<dbReference type="InterPro" id="IPR002257">
    <property type="entry name" value="Flavin_mOase_5"/>
</dbReference>
<sequence length="526" mass="59424">MTTPPKKRVAIVGAGASGLAAIKECLDAKDQIEVVCFEAEPKIGGLWRFVEPTAENKDPHSSVYRSTIINTSKELMTYSDLPIPYDWPTYLPNKKVVEYFEMYTDHFGLTDHIRFNTRVVEVKELKDENNRWLVRSRPNKAATIADGTTDETTTEEVFDYVMMCSGHHWKPRYPTFDGMEGPEAYTGEQMHSHFYREPSRFKGKNVLIVGLGNSAVDLAVELSMNDCQVYLSARRGHWIAPRWLMGRPLDHRRTRFSHKLPLALLQSLVTVAFRLSTAPSHPKLRPSEKPLSMHPTINTLLPERISTGTVQPQKIIKRLGPGRRVEFEDGVAVDDIDVVIYCTGYDVSYPTLDPSIVTGGLPDAEENNMVWAWNYMIPPRHPNLAFVGLFQPLGALMPISEMQCRFLVSTWIGKLKPLPSAETMEIEIQRHKDKMAQRHGEGARHTIQVDYAPYCDQMAKALGCYPGWKALVEKYGFMEGIRLWSECLWGPACPVQYRLVGPGQWAGAREAVWAYAKKGPAPTCPS</sequence>
<dbReference type="SUPFAM" id="SSF51905">
    <property type="entry name" value="FAD/NAD(P)-binding domain"/>
    <property type="match status" value="2"/>
</dbReference>
<reference evidence="44" key="1">
    <citation type="journal article" date="2020" name="Fungal Divers.">
        <title>Resolving the Mortierellaceae phylogeny through synthesis of multi-gene phylogenetics and phylogenomics.</title>
        <authorList>
            <person name="Vandepol N."/>
            <person name="Liber J."/>
            <person name="Desiro A."/>
            <person name="Na H."/>
            <person name="Kennedy M."/>
            <person name="Barry K."/>
            <person name="Grigoriev I.V."/>
            <person name="Miller A.N."/>
            <person name="O'Donnell K."/>
            <person name="Stajich J.E."/>
            <person name="Bonito G."/>
        </authorList>
    </citation>
    <scope>NUCLEOTIDE SEQUENCE</scope>
    <source>
        <strain evidence="44">BC1065</strain>
    </source>
</reference>
<comment type="catalytic activity">
    <reaction evidence="39">
        <text>octan-3-one + NADPH + O2 + H(+) = ethyl hexanoate + NADP(+) + H2O</text>
        <dbReference type="Rhea" id="RHEA:54856"/>
        <dbReference type="ChEBI" id="CHEBI:15377"/>
        <dbReference type="ChEBI" id="CHEBI:15378"/>
        <dbReference type="ChEBI" id="CHEBI:15379"/>
        <dbReference type="ChEBI" id="CHEBI:57783"/>
        <dbReference type="ChEBI" id="CHEBI:58349"/>
        <dbReference type="ChEBI" id="CHEBI:80946"/>
        <dbReference type="ChEBI" id="CHEBI:86055"/>
    </reaction>
    <physiologicalReaction direction="left-to-right" evidence="39">
        <dbReference type="Rhea" id="RHEA:54857"/>
    </physiologicalReaction>
</comment>
<comment type="catalytic activity">
    <reaction evidence="42">
        <text>N,N-dimethylaniline + NADPH + O2 + H(+) = N,N-dimethylaniline N-oxide + NADP(+) + H2O</text>
        <dbReference type="Rhea" id="RHEA:24468"/>
        <dbReference type="ChEBI" id="CHEBI:15377"/>
        <dbReference type="ChEBI" id="CHEBI:15378"/>
        <dbReference type="ChEBI" id="CHEBI:15379"/>
        <dbReference type="ChEBI" id="CHEBI:16269"/>
        <dbReference type="ChEBI" id="CHEBI:17735"/>
        <dbReference type="ChEBI" id="CHEBI:57783"/>
        <dbReference type="ChEBI" id="CHEBI:58349"/>
        <dbReference type="EC" id="1.14.13.8"/>
    </reaction>
    <physiologicalReaction direction="left-to-right" evidence="42">
        <dbReference type="Rhea" id="RHEA:24469"/>
    </physiologicalReaction>
</comment>
<proteinExistence type="inferred from homology"/>
<dbReference type="EC" id="1.6.3.1" evidence="5"/>
<evidence type="ECO:0000256" key="31">
    <source>
        <dbReference type="ARBA" id="ARBA00047338"/>
    </source>
</evidence>
<comment type="catalytic activity">
    <reaction evidence="35">
        <text>NADPH + O2 + H(+) = H2O2 + NADP(+)</text>
        <dbReference type="Rhea" id="RHEA:11260"/>
        <dbReference type="ChEBI" id="CHEBI:15378"/>
        <dbReference type="ChEBI" id="CHEBI:15379"/>
        <dbReference type="ChEBI" id="CHEBI:16240"/>
        <dbReference type="ChEBI" id="CHEBI:57783"/>
        <dbReference type="ChEBI" id="CHEBI:58349"/>
        <dbReference type="EC" id="1.6.3.1"/>
    </reaction>
    <physiologicalReaction direction="left-to-right" evidence="35">
        <dbReference type="Rhea" id="RHEA:11261"/>
    </physiologicalReaction>
</comment>
<dbReference type="PANTHER" id="PTHR23023">
    <property type="entry name" value="DIMETHYLANILINE MONOOXYGENASE"/>
    <property type="match status" value="1"/>
</dbReference>
<dbReference type="Gene3D" id="3.50.50.60">
    <property type="entry name" value="FAD/NAD(P)-binding domain"/>
    <property type="match status" value="2"/>
</dbReference>
<keyword evidence="14" id="KW-0492">Microsome</keyword>
<comment type="caution">
    <text evidence="44">The sequence shown here is derived from an EMBL/GenBank/DDBJ whole genome shotgun (WGS) entry which is preliminary data.</text>
</comment>
<dbReference type="GO" id="GO:0004499">
    <property type="term" value="F:N,N-dimethylaniline monooxygenase activity"/>
    <property type="evidence" value="ECO:0007669"/>
    <property type="project" value="InterPro"/>
</dbReference>
<evidence type="ECO:0000256" key="14">
    <source>
        <dbReference type="ARBA" id="ARBA00022848"/>
    </source>
</evidence>
<dbReference type="PRINTS" id="PR01125">
    <property type="entry name" value="FMOXYGENASE5"/>
</dbReference>
<evidence type="ECO:0000256" key="17">
    <source>
        <dbReference type="ARBA" id="ARBA00023002"/>
    </source>
</evidence>
<keyword evidence="13" id="KW-0274">FAD</keyword>
<comment type="catalytic activity">
    <reaction evidence="32">
        <text>hexan-3-one + NADPH + O2 + H(+) = propyl propanoate + NADP(+) + H2O</text>
        <dbReference type="Rhea" id="RHEA:54848"/>
        <dbReference type="ChEBI" id="CHEBI:15377"/>
        <dbReference type="ChEBI" id="CHEBI:15378"/>
        <dbReference type="ChEBI" id="CHEBI:15379"/>
        <dbReference type="ChEBI" id="CHEBI:57783"/>
        <dbReference type="ChEBI" id="CHEBI:58349"/>
        <dbReference type="ChEBI" id="CHEBI:89828"/>
        <dbReference type="ChEBI" id="CHEBI:89891"/>
    </reaction>
    <physiologicalReaction direction="left-to-right" evidence="32">
        <dbReference type="Rhea" id="RHEA:54849"/>
    </physiologicalReaction>
</comment>
<comment type="function">
    <text evidence="30">Broad spectrum monooxygenase that catalyzes the oxygenation of a wide variety of nitrogen- and sulfur-containing compounds including xenobiotics. Catalyzes the S-oxygenation of hypotaurine to produce taurine, an organic osmolyte involved in cell volume regulation as well as a variety of cytoprotective and developmental processes. In vitro, catalyzes the N-oxygenation of trimethylamine (TMA) to produce trimethylamine N-oxide (TMAO) and could therefore participate to the detoxification of this compound that is generated by the action of gut microbiota from dietary precursors such as choline, choline containing compounds, betaine or L-carnitine.</text>
</comment>
<dbReference type="Proteomes" id="UP000807716">
    <property type="component" value="Unassembled WGS sequence"/>
</dbReference>
<evidence type="ECO:0000313" key="45">
    <source>
        <dbReference type="Proteomes" id="UP000807716"/>
    </source>
</evidence>
<evidence type="ECO:0000256" key="5">
    <source>
        <dbReference type="ARBA" id="ARBA00012698"/>
    </source>
</evidence>
<dbReference type="EMBL" id="JAAAJB010000158">
    <property type="protein sequence ID" value="KAG0263574.1"/>
    <property type="molecule type" value="Genomic_DNA"/>
</dbReference>
<dbReference type="InterPro" id="IPR036188">
    <property type="entry name" value="FAD/NAD-bd_sf"/>
</dbReference>
<evidence type="ECO:0000256" key="20">
    <source>
        <dbReference type="ARBA" id="ARBA00023136"/>
    </source>
</evidence>
<keyword evidence="10" id="KW-0285">Flavoprotein</keyword>
<evidence type="ECO:0000256" key="34">
    <source>
        <dbReference type="ARBA" id="ARBA00047855"/>
    </source>
</evidence>
<evidence type="ECO:0000256" key="10">
    <source>
        <dbReference type="ARBA" id="ARBA00022630"/>
    </source>
</evidence>
<dbReference type="OrthoDB" id="66881at2759"/>
<comment type="similarity">
    <text evidence="4">Belongs to the FMO family.</text>
</comment>
<evidence type="ECO:0000256" key="24">
    <source>
        <dbReference type="ARBA" id="ARBA00033301"/>
    </source>
</evidence>
<evidence type="ECO:0000256" key="30">
    <source>
        <dbReference type="ARBA" id="ARBA00045957"/>
    </source>
</evidence>
<evidence type="ECO:0000256" key="40">
    <source>
        <dbReference type="ARBA" id="ARBA00048989"/>
    </source>
</evidence>
<evidence type="ECO:0000256" key="19">
    <source>
        <dbReference type="ARBA" id="ARBA00023098"/>
    </source>
</evidence>
<evidence type="ECO:0000256" key="23">
    <source>
        <dbReference type="ARBA" id="ARBA00033213"/>
    </source>
</evidence>
<evidence type="ECO:0000256" key="7">
    <source>
        <dbReference type="ARBA" id="ARBA00019213"/>
    </source>
</evidence>
<evidence type="ECO:0000256" key="35">
    <source>
        <dbReference type="ARBA" id="ARBA00047864"/>
    </source>
</evidence>
<comment type="cofactor">
    <cofactor evidence="1">
        <name>FAD</name>
        <dbReference type="ChEBI" id="CHEBI:57692"/>
    </cofactor>
</comment>
<dbReference type="GO" id="GO:0050661">
    <property type="term" value="F:NADP binding"/>
    <property type="evidence" value="ECO:0007669"/>
    <property type="project" value="InterPro"/>
</dbReference>
<evidence type="ECO:0000256" key="21">
    <source>
        <dbReference type="ARBA" id="ARBA00029725"/>
    </source>
</evidence>
<dbReference type="Pfam" id="PF00743">
    <property type="entry name" value="FMO-like"/>
    <property type="match status" value="1"/>
</dbReference>
<dbReference type="EC" id="1.14.13.148" evidence="25"/>
<name>A0A9P6QDJ4_9FUNG</name>
<evidence type="ECO:0000256" key="2">
    <source>
        <dbReference type="ARBA" id="ARBA00004389"/>
    </source>
</evidence>
<evidence type="ECO:0000256" key="25">
    <source>
        <dbReference type="ARBA" id="ARBA00034528"/>
    </source>
</evidence>
<dbReference type="GO" id="GO:0050660">
    <property type="term" value="F:flavin adenine dinucleotide binding"/>
    <property type="evidence" value="ECO:0007669"/>
    <property type="project" value="InterPro"/>
</dbReference>
<evidence type="ECO:0000256" key="42">
    <source>
        <dbReference type="ARBA" id="ARBA00049443"/>
    </source>
</evidence>
<evidence type="ECO:0000313" key="44">
    <source>
        <dbReference type="EMBL" id="KAG0263574.1"/>
    </source>
</evidence>
<comment type="catalytic activity">
    <reaction evidence="37">
        <text>hypotaurine + NADPH + O2 + H(+) = taurine + NADP(+) + H2O</text>
        <dbReference type="Rhea" id="RHEA:69819"/>
        <dbReference type="ChEBI" id="CHEBI:15377"/>
        <dbReference type="ChEBI" id="CHEBI:15378"/>
        <dbReference type="ChEBI" id="CHEBI:15379"/>
        <dbReference type="ChEBI" id="CHEBI:57783"/>
        <dbReference type="ChEBI" id="CHEBI:57853"/>
        <dbReference type="ChEBI" id="CHEBI:58349"/>
        <dbReference type="ChEBI" id="CHEBI:507393"/>
        <dbReference type="EC" id="1.14.13.8"/>
    </reaction>
    <physiologicalReaction direction="left-to-right" evidence="37">
        <dbReference type="Rhea" id="RHEA:69820"/>
    </physiologicalReaction>
</comment>
<keyword evidence="12" id="KW-0256">Endoplasmic reticulum</keyword>
<evidence type="ECO:0000256" key="16">
    <source>
        <dbReference type="ARBA" id="ARBA00022989"/>
    </source>
</evidence>
<comment type="catalytic activity">
    <reaction evidence="41">
        <text>heptan-4-one + NADPH + O2 + H(+) = propyl butanoate + NADP(+) + H2O</text>
        <dbReference type="Rhea" id="RHEA:54852"/>
        <dbReference type="ChEBI" id="CHEBI:15377"/>
        <dbReference type="ChEBI" id="CHEBI:15378"/>
        <dbReference type="ChEBI" id="CHEBI:15379"/>
        <dbReference type="ChEBI" id="CHEBI:57783"/>
        <dbReference type="ChEBI" id="CHEBI:58349"/>
        <dbReference type="ChEBI" id="CHEBI:89484"/>
        <dbReference type="ChEBI" id="CHEBI:89719"/>
    </reaction>
    <physiologicalReaction direction="left-to-right" evidence="41">
        <dbReference type="Rhea" id="RHEA:54853"/>
    </physiologicalReaction>
</comment>
<evidence type="ECO:0000256" key="37">
    <source>
        <dbReference type="ARBA" id="ARBA00048041"/>
    </source>
</evidence>
<evidence type="ECO:0000256" key="27">
    <source>
        <dbReference type="ARBA" id="ARBA00034554"/>
    </source>
</evidence>
<keyword evidence="11" id="KW-0812">Transmembrane</keyword>
<comment type="subcellular location">
    <subcellularLocation>
        <location evidence="2">Endoplasmic reticulum membrane</location>
        <topology evidence="2">Single-pass membrane protein</topology>
    </subcellularLocation>
    <subcellularLocation>
        <location evidence="3">Microsome membrane</location>
    </subcellularLocation>
</comment>